<organism evidence="4 5">
    <name type="scientific">Caerostris darwini</name>
    <dbReference type="NCBI Taxonomy" id="1538125"/>
    <lineage>
        <taxon>Eukaryota</taxon>
        <taxon>Metazoa</taxon>
        <taxon>Ecdysozoa</taxon>
        <taxon>Arthropoda</taxon>
        <taxon>Chelicerata</taxon>
        <taxon>Arachnida</taxon>
        <taxon>Araneae</taxon>
        <taxon>Araneomorphae</taxon>
        <taxon>Entelegynae</taxon>
        <taxon>Araneoidea</taxon>
        <taxon>Araneidae</taxon>
        <taxon>Caerostris</taxon>
    </lineage>
</organism>
<feature type="region of interest" description="Disordered" evidence="2">
    <location>
        <begin position="87"/>
        <end position="115"/>
    </location>
</feature>
<gene>
    <name evidence="4" type="primary">FBXL16</name>
    <name evidence="4" type="ORF">CDAR_373791</name>
</gene>
<evidence type="ECO:0000313" key="4">
    <source>
        <dbReference type="EMBL" id="GIY08961.1"/>
    </source>
</evidence>
<dbReference type="InterPro" id="IPR001611">
    <property type="entry name" value="Leu-rich_rpt"/>
</dbReference>
<evidence type="ECO:0000313" key="5">
    <source>
        <dbReference type="Proteomes" id="UP001054837"/>
    </source>
</evidence>
<dbReference type="SUPFAM" id="SSF52047">
    <property type="entry name" value="RNI-like"/>
    <property type="match status" value="1"/>
</dbReference>
<dbReference type="GO" id="GO:0019005">
    <property type="term" value="C:SCF ubiquitin ligase complex"/>
    <property type="evidence" value="ECO:0007669"/>
    <property type="project" value="TreeGrafter"/>
</dbReference>
<protein>
    <recommendedName>
        <fullName evidence="3">F-box/LRR-repeat protein 15-like leucin rich repeat domain-containing protein</fullName>
    </recommendedName>
</protein>
<evidence type="ECO:0000256" key="1">
    <source>
        <dbReference type="ARBA" id="ARBA00022786"/>
    </source>
</evidence>
<dbReference type="InterPro" id="IPR057207">
    <property type="entry name" value="FBXL15_LRR"/>
</dbReference>
<dbReference type="Proteomes" id="UP001054837">
    <property type="component" value="Unassembled WGS sequence"/>
</dbReference>
<dbReference type="PANTHER" id="PTHR13318">
    <property type="entry name" value="PARTNER OF PAIRED, ISOFORM B-RELATED"/>
    <property type="match status" value="1"/>
</dbReference>
<dbReference type="Gene3D" id="1.20.1280.50">
    <property type="match status" value="1"/>
</dbReference>
<comment type="caution">
    <text evidence="4">The sequence shown here is derived from an EMBL/GenBank/DDBJ whole genome shotgun (WGS) entry which is preliminary data.</text>
</comment>
<dbReference type="EMBL" id="BPLQ01004569">
    <property type="protein sequence ID" value="GIY08961.1"/>
    <property type="molecule type" value="Genomic_DNA"/>
</dbReference>
<feature type="compositionally biased region" description="Basic and acidic residues" evidence="2">
    <location>
        <begin position="106"/>
        <end position="115"/>
    </location>
</feature>
<evidence type="ECO:0000259" key="3">
    <source>
        <dbReference type="Pfam" id="PF25372"/>
    </source>
</evidence>
<dbReference type="AlphaFoldDB" id="A0AAV4QKR7"/>
<sequence length="571" mass="63816">MSQHTNSREKKTLSPINQCENTEVVICKVSEATRSHRRKTSKKIVFVAAANTHKPYPLNRCNRRQISPFEFLLAKRAAALPRVKSQPFSLSNQTHGGFPSVQPRSEATRPDDDSRRCEMGEPSWCGLCRCPPTVLWAMSGGATDVSFTKRAAQELSRCFNGLNVRTGAKSQASTGASFYPVNETQHLLQCRGARVRICHNKFKERLDIVPHARTLTELWLEPGFLTRLFKYINPKERSVLAQVCTAWREVLYQPKFWRGLQPVLNFRDLKSSGPGVRLGIYKSLDRRAFDSLCLFGASDEDIYDLIAQCPANMSHRIRQVGLRCSGITDKALEVLLGGLPSIVQLELSGCNEITDAGLWASLNPRIVSLTLADCINVADETVAAITQLLPSLYELNLQAYHVTDSALCYFSPKQTTSLCVLRLRSCWELTNHGLLNLVHALPNLVQLSLSGCSKISDDGVELLAENLRQLRSLDLSWCPRVSDAALESIACELSQLEELTLDRNMRGFCLTSSFIRMPGSTTGEPFSCHGNSITHSRPRKRTLSWKSGSFGRRPVTLTFDRNDMIYLHVNG</sequence>
<accession>A0AAV4QKR7</accession>
<dbReference type="SMART" id="SM00367">
    <property type="entry name" value="LRR_CC"/>
    <property type="match status" value="7"/>
</dbReference>
<keyword evidence="5" id="KW-1185">Reference proteome</keyword>
<dbReference type="Gene3D" id="3.80.10.10">
    <property type="entry name" value="Ribonuclease Inhibitor"/>
    <property type="match status" value="2"/>
</dbReference>
<proteinExistence type="predicted"/>
<dbReference type="Pfam" id="PF13516">
    <property type="entry name" value="LRR_6"/>
    <property type="match status" value="1"/>
</dbReference>
<dbReference type="PANTHER" id="PTHR13318:SF193">
    <property type="entry name" value="F-BOX_LRR-REPEAT PROTEIN 16"/>
    <property type="match status" value="1"/>
</dbReference>
<dbReference type="InterPro" id="IPR036047">
    <property type="entry name" value="F-box-like_dom_sf"/>
</dbReference>
<keyword evidence="1" id="KW-0833">Ubl conjugation pathway</keyword>
<dbReference type="GO" id="GO:0031146">
    <property type="term" value="P:SCF-dependent proteasomal ubiquitin-dependent protein catabolic process"/>
    <property type="evidence" value="ECO:0007669"/>
    <property type="project" value="TreeGrafter"/>
</dbReference>
<dbReference type="InterPro" id="IPR006553">
    <property type="entry name" value="Leu-rich_rpt_Cys-con_subtyp"/>
</dbReference>
<evidence type="ECO:0000256" key="2">
    <source>
        <dbReference type="SAM" id="MobiDB-lite"/>
    </source>
</evidence>
<name>A0AAV4QKR7_9ARAC</name>
<dbReference type="InterPro" id="IPR032675">
    <property type="entry name" value="LRR_dom_sf"/>
</dbReference>
<dbReference type="SUPFAM" id="SSF81383">
    <property type="entry name" value="F-box domain"/>
    <property type="match status" value="1"/>
</dbReference>
<dbReference type="CDD" id="cd22127">
    <property type="entry name" value="F-box_FBXL16"/>
    <property type="match status" value="1"/>
</dbReference>
<reference evidence="4 5" key="1">
    <citation type="submission" date="2021-06" db="EMBL/GenBank/DDBJ databases">
        <title>Caerostris darwini draft genome.</title>
        <authorList>
            <person name="Kono N."/>
            <person name="Arakawa K."/>
        </authorList>
    </citation>
    <scope>NUCLEOTIDE SEQUENCE [LARGE SCALE GENOMIC DNA]</scope>
</reference>
<feature type="domain" description="F-box/LRR-repeat protein 15-like leucin rich repeat" evidence="3">
    <location>
        <begin position="368"/>
        <end position="489"/>
    </location>
</feature>
<dbReference type="Pfam" id="PF25372">
    <property type="entry name" value="DUF7885"/>
    <property type="match status" value="1"/>
</dbReference>